<feature type="transmembrane region" description="Helical" evidence="9">
    <location>
        <begin position="481"/>
        <end position="500"/>
    </location>
</feature>
<feature type="transmembrane region" description="Helical" evidence="9">
    <location>
        <begin position="566"/>
        <end position="594"/>
    </location>
</feature>
<feature type="transmembrane region" description="Helical" evidence="9">
    <location>
        <begin position="138"/>
        <end position="158"/>
    </location>
</feature>
<evidence type="ECO:0000256" key="2">
    <source>
        <dbReference type="ARBA" id="ARBA00012438"/>
    </source>
</evidence>
<feature type="transmembrane region" description="Helical" evidence="9">
    <location>
        <begin position="164"/>
        <end position="182"/>
    </location>
</feature>
<dbReference type="CDD" id="cd16917">
    <property type="entry name" value="HATPase_UhpB-NarQ-NarX-like"/>
    <property type="match status" value="1"/>
</dbReference>
<feature type="transmembrane region" description="Helical" evidence="9">
    <location>
        <begin position="454"/>
        <end position="474"/>
    </location>
</feature>
<dbReference type="EC" id="2.7.13.3" evidence="2"/>
<feature type="transmembrane region" description="Helical" evidence="9">
    <location>
        <begin position="73"/>
        <end position="89"/>
    </location>
</feature>
<sequence>MATGGRFRVGHQHDHRLYRWIERPGGRVENPYALALMEHLRNWLLPILLGIGWIALMPSLAASMGAPMSTEEFVAGAAASAVAAIALGFRRRAPLTTLGVVTAVLIVGHLSTSSEGLAIPPVEMVALYSVAVRCAPVVGWRAVGVMAVVQALTALIGYGPGVDFVGEAVINSVLYVVILGAGQNRRRRLGAREDTARQLREADDRRQDAAAAERRRLARELHDVSAHHLTSIVVTGTAAERLAGSRPELAAEALTYAANTGRETLRSLHQLVAMLETGERDQSEPLGARITGLAEAFTRLGQQVVADVTPELSGPVGEAVFGIVRESLTNTLRHAPGAAVRVLVTRAGEQVDVLVENGQPTGTATTGQGGQRGVAGMKDRAEALGGTLTARPGPDGGWQVRASLPSPTALAAVPPLRSSVRWRDRWLSEAGVLLSVTTTAVGGTALAASEERQLDTATVSIALLLALIPGLILLGRRDRPWIVLAGIAVSASLWPLAVGLDWLPDALSPTLAFAFPAHLAAVYAVAAYGGHPSVTWPSFIASGVGIGTATGVLVAVAPAADDPTDAAFPVVIGAMVAFLATLPLVGAWIAGVMVRQKRIQRLDHTGATLAALVWATETEVHTERQRIAAGLHHSVLTRTHQMIALAESADLPGVTAEARSALTAMRELLATLDEDGTPAPRSPSLKELP</sequence>
<evidence type="ECO:0000256" key="9">
    <source>
        <dbReference type="SAM" id="Phobius"/>
    </source>
</evidence>
<evidence type="ECO:0000259" key="10">
    <source>
        <dbReference type="Pfam" id="PF07730"/>
    </source>
</evidence>
<evidence type="ECO:0000256" key="1">
    <source>
        <dbReference type="ARBA" id="ARBA00000085"/>
    </source>
</evidence>
<dbReference type="SUPFAM" id="SSF55874">
    <property type="entry name" value="ATPase domain of HSP90 chaperone/DNA topoisomerase II/histidine kinase"/>
    <property type="match status" value="1"/>
</dbReference>
<gene>
    <name evidence="11" type="ORF">E1263_38405</name>
</gene>
<comment type="catalytic activity">
    <reaction evidence="1">
        <text>ATP + protein L-histidine = ADP + protein N-phospho-L-histidine.</text>
        <dbReference type="EC" id="2.7.13.3"/>
    </reaction>
</comment>
<feature type="transmembrane region" description="Helical" evidence="9">
    <location>
        <begin position="426"/>
        <end position="448"/>
    </location>
</feature>
<evidence type="ECO:0000256" key="8">
    <source>
        <dbReference type="ARBA" id="ARBA00023012"/>
    </source>
</evidence>
<keyword evidence="9" id="KW-0472">Membrane</keyword>
<evidence type="ECO:0000256" key="4">
    <source>
        <dbReference type="ARBA" id="ARBA00022679"/>
    </source>
</evidence>
<feature type="transmembrane region" description="Helical" evidence="9">
    <location>
        <begin position="538"/>
        <end position="560"/>
    </location>
</feature>
<protein>
    <recommendedName>
        <fullName evidence="2">histidine kinase</fullName>
        <ecNumber evidence="2">2.7.13.3</ecNumber>
    </recommendedName>
</protein>
<evidence type="ECO:0000256" key="3">
    <source>
        <dbReference type="ARBA" id="ARBA00022553"/>
    </source>
</evidence>
<evidence type="ECO:0000256" key="5">
    <source>
        <dbReference type="ARBA" id="ARBA00022741"/>
    </source>
</evidence>
<dbReference type="GO" id="GO:0016020">
    <property type="term" value="C:membrane"/>
    <property type="evidence" value="ECO:0007669"/>
    <property type="project" value="InterPro"/>
</dbReference>
<evidence type="ECO:0000256" key="6">
    <source>
        <dbReference type="ARBA" id="ARBA00022777"/>
    </source>
</evidence>
<dbReference type="GO" id="GO:0000155">
    <property type="term" value="F:phosphorelay sensor kinase activity"/>
    <property type="evidence" value="ECO:0007669"/>
    <property type="project" value="InterPro"/>
</dbReference>
<keyword evidence="4" id="KW-0808">Transferase</keyword>
<dbReference type="InterPro" id="IPR050482">
    <property type="entry name" value="Sensor_HK_TwoCompSys"/>
</dbReference>
<reference evidence="11 12" key="1">
    <citation type="submission" date="2019-03" db="EMBL/GenBank/DDBJ databases">
        <title>Draft genome sequences of novel Actinobacteria.</title>
        <authorList>
            <person name="Sahin N."/>
            <person name="Ay H."/>
            <person name="Saygin H."/>
        </authorList>
    </citation>
    <scope>NUCLEOTIDE SEQUENCE [LARGE SCALE GENOMIC DNA]</scope>
    <source>
        <strain evidence="11 12">JCM 13523</strain>
    </source>
</reference>
<keyword evidence="12" id="KW-1185">Reference proteome</keyword>
<dbReference type="EMBL" id="SMKX01000199">
    <property type="protein sequence ID" value="TDD45560.1"/>
    <property type="molecule type" value="Genomic_DNA"/>
</dbReference>
<dbReference type="InterPro" id="IPR011712">
    <property type="entry name" value="Sig_transdc_His_kin_sub3_dim/P"/>
</dbReference>
<organism evidence="11 12">
    <name type="scientific">Kribbella antibiotica</name>
    <dbReference type="NCBI Taxonomy" id="190195"/>
    <lineage>
        <taxon>Bacteria</taxon>
        <taxon>Bacillati</taxon>
        <taxon>Actinomycetota</taxon>
        <taxon>Actinomycetes</taxon>
        <taxon>Propionibacteriales</taxon>
        <taxon>Kribbellaceae</taxon>
        <taxon>Kribbella</taxon>
    </lineage>
</organism>
<keyword evidence="5" id="KW-0547">Nucleotide-binding</keyword>
<dbReference type="GO" id="GO:0005524">
    <property type="term" value="F:ATP binding"/>
    <property type="evidence" value="ECO:0007669"/>
    <property type="project" value="UniProtKB-KW"/>
</dbReference>
<keyword evidence="9" id="KW-0812">Transmembrane</keyword>
<dbReference type="AlphaFoldDB" id="A0A4R4YM65"/>
<evidence type="ECO:0000313" key="11">
    <source>
        <dbReference type="EMBL" id="TDD45560.1"/>
    </source>
</evidence>
<feature type="transmembrane region" description="Helical" evidence="9">
    <location>
        <begin position="43"/>
        <end position="61"/>
    </location>
</feature>
<dbReference type="PANTHER" id="PTHR24421:SF10">
    <property type="entry name" value="NITRATE_NITRITE SENSOR PROTEIN NARQ"/>
    <property type="match status" value="1"/>
</dbReference>
<evidence type="ECO:0000313" key="12">
    <source>
        <dbReference type="Proteomes" id="UP000295124"/>
    </source>
</evidence>
<dbReference type="Pfam" id="PF07730">
    <property type="entry name" value="HisKA_3"/>
    <property type="match status" value="1"/>
</dbReference>
<accession>A0A4R4YM65</accession>
<keyword evidence="6 11" id="KW-0418">Kinase</keyword>
<dbReference type="Gene3D" id="1.20.5.1930">
    <property type="match status" value="1"/>
</dbReference>
<dbReference type="InterPro" id="IPR036890">
    <property type="entry name" value="HATPase_C_sf"/>
</dbReference>
<dbReference type="GO" id="GO:0046983">
    <property type="term" value="F:protein dimerization activity"/>
    <property type="evidence" value="ECO:0007669"/>
    <property type="project" value="InterPro"/>
</dbReference>
<dbReference type="Proteomes" id="UP000295124">
    <property type="component" value="Unassembled WGS sequence"/>
</dbReference>
<keyword evidence="9" id="KW-1133">Transmembrane helix</keyword>
<proteinExistence type="predicted"/>
<evidence type="ECO:0000256" key="7">
    <source>
        <dbReference type="ARBA" id="ARBA00022840"/>
    </source>
</evidence>
<dbReference type="Gene3D" id="3.30.565.10">
    <property type="entry name" value="Histidine kinase-like ATPase, C-terminal domain"/>
    <property type="match status" value="1"/>
</dbReference>
<keyword evidence="3" id="KW-0597">Phosphoprotein</keyword>
<keyword evidence="8" id="KW-0902">Two-component regulatory system</keyword>
<feature type="transmembrane region" description="Helical" evidence="9">
    <location>
        <begin position="506"/>
        <end position="526"/>
    </location>
</feature>
<comment type="caution">
    <text evidence="11">The sequence shown here is derived from an EMBL/GenBank/DDBJ whole genome shotgun (WGS) entry which is preliminary data.</text>
</comment>
<name>A0A4R4YM65_9ACTN</name>
<dbReference type="PANTHER" id="PTHR24421">
    <property type="entry name" value="NITRATE/NITRITE SENSOR PROTEIN NARX-RELATED"/>
    <property type="match status" value="1"/>
</dbReference>
<dbReference type="OrthoDB" id="4299820at2"/>
<keyword evidence="7" id="KW-0067">ATP-binding</keyword>
<feature type="domain" description="Signal transduction histidine kinase subgroup 3 dimerisation and phosphoacceptor" evidence="10">
    <location>
        <begin position="213"/>
        <end position="277"/>
    </location>
</feature>